<feature type="domain" description="C2H2-type" evidence="6">
    <location>
        <begin position="183"/>
        <end position="206"/>
    </location>
</feature>
<feature type="domain" description="C2H2-type" evidence="6">
    <location>
        <begin position="90"/>
        <end position="119"/>
    </location>
</feature>
<proteinExistence type="predicted"/>
<dbReference type="PANTHER" id="PTHR19818:SF139">
    <property type="entry name" value="PAIR-RULE PROTEIN ODD-PAIRED"/>
    <property type="match status" value="1"/>
</dbReference>
<evidence type="ECO:0000313" key="8">
    <source>
        <dbReference type="Proteomes" id="UP000504636"/>
    </source>
</evidence>
<dbReference type="PANTHER" id="PTHR19818">
    <property type="entry name" value="ZINC FINGER PROTEIN ZIC AND GLI"/>
    <property type="match status" value="1"/>
</dbReference>
<evidence type="ECO:0000259" key="6">
    <source>
        <dbReference type="PROSITE" id="PS50157"/>
    </source>
</evidence>
<dbReference type="Gene3D" id="3.30.160.60">
    <property type="entry name" value="Classic Zinc Finger"/>
    <property type="match status" value="4"/>
</dbReference>
<accession>A0A6A6Y8A3</accession>
<dbReference type="InterPro" id="IPR050329">
    <property type="entry name" value="GLI_C2H2-zinc-finger"/>
</dbReference>
<keyword evidence="8" id="KW-1185">Reference proteome</keyword>
<reference evidence="9" key="2">
    <citation type="submission" date="2020-04" db="EMBL/GenBank/DDBJ databases">
        <authorList>
            <consortium name="NCBI Genome Project"/>
        </authorList>
    </citation>
    <scope>NUCLEOTIDE SEQUENCE</scope>
    <source>
        <strain evidence="9">CBS 304.34</strain>
    </source>
</reference>
<dbReference type="GO" id="GO:0000981">
    <property type="term" value="F:DNA-binding transcription factor activity, RNA polymerase II-specific"/>
    <property type="evidence" value="ECO:0007669"/>
    <property type="project" value="TreeGrafter"/>
</dbReference>
<dbReference type="GO" id="GO:0045944">
    <property type="term" value="P:positive regulation of transcription by RNA polymerase II"/>
    <property type="evidence" value="ECO:0007669"/>
    <property type="project" value="UniProtKB-ARBA"/>
</dbReference>
<gene>
    <name evidence="7 9" type="ORF">BDZ99DRAFT_544842</name>
</gene>
<evidence type="ECO:0000313" key="9">
    <source>
        <dbReference type="RefSeq" id="XP_033571329.1"/>
    </source>
</evidence>
<organism evidence="7">
    <name type="scientific">Mytilinidion resinicola</name>
    <dbReference type="NCBI Taxonomy" id="574789"/>
    <lineage>
        <taxon>Eukaryota</taxon>
        <taxon>Fungi</taxon>
        <taxon>Dikarya</taxon>
        <taxon>Ascomycota</taxon>
        <taxon>Pezizomycotina</taxon>
        <taxon>Dothideomycetes</taxon>
        <taxon>Pleosporomycetidae</taxon>
        <taxon>Mytilinidiales</taxon>
        <taxon>Mytilinidiaceae</taxon>
        <taxon>Mytilinidion</taxon>
    </lineage>
</organism>
<dbReference type="FunFam" id="3.30.160.60:FF:000557">
    <property type="entry name" value="zinc finger and SCAN domain-containing protein 29"/>
    <property type="match status" value="1"/>
</dbReference>
<dbReference type="AlphaFoldDB" id="A0A6A6Y8A3"/>
<keyword evidence="2" id="KW-0677">Repeat</keyword>
<dbReference type="InterPro" id="IPR013087">
    <property type="entry name" value="Znf_C2H2_type"/>
</dbReference>
<evidence type="ECO:0000256" key="5">
    <source>
        <dbReference type="PROSITE-ProRule" id="PRU00042"/>
    </source>
</evidence>
<keyword evidence="1" id="KW-0479">Metal-binding</keyword>
<dbReference type="SUPFAM" id="SSF57667">
    <property type="entry name" value="beta-beta-alpha zinc fingers"/>
    <property type="match status" value="3"/>
</dbReference>
<dbReference type="GO" id="GO:0008270">
    <property type="term" value="F:zinc ion binding"/>
    <property type="evidence" value="ECO:0007669"/>
    <property type="project" value="UniProtKB-KW"/>
</dbReference>
<evidence type="ECO:0000256" key="4">
    <source>
        <dbReference type="ARBA" id="ARBA00022833"/>
    </source>
</evidence>
<keyword evidence="3 5" id="KW-0863">Zinc-finger</keyword>
<dbReference type="GO" id="GO:0005634">
    <property type="term" value="C:nucleus"/>
    <property type="evidence" value="ECO:0007669"/>
    <property type="project" value="UniProtKB-ARBA"/>
</dbReference>
<sequence>METTPPVKTEAASPIQPSQVDAIYAADCKQTSSKSDSNINFSTHVDTLIKAIQAKPKPAQRQQQPSKILPHKPSLIRYTAPVTYPPEKRYQCSIPDCHKSFWQKSQLEIHTRAHTGVKPFLSTLCKEPSCGQRFSQLGNLKTYKRRHTGEQPYDCNICGKTFAQRGNVRAHKTVHQNIKPFTYRLNDCGKQFTQLGNLKSHQNKFHVATLRYLTQKFALIRVGDLVTAQDKDLWEYFAALYKNSNKGVKERGKALVSTQKNTLLSP</sequence>
<dbReference type="GeneID" id="54467715"/>
<dbReference type="InterPro" id="IPR036236">
    <property type="entry name" value="Znf_C2H2_sf"/>
</dbReference>
<dbReference type="GO" id="GO:0000978">
    <property type="term" value="F:RNA polymerase II cis-regulatory region sequence-specific DNA binding"/>
    <property type="evidence" value="ECO:0007669"/>
    <property type="project" value="TreeGrafter"/>
</dbReference>
<evidence type="ECO:0000256" key="1">
    <source>
        <dbReference type="ARBA" id="ARBA00022723"/>
    </source>
</evidence>
<feature type="domain" description="C2H2-type" evidence="6">
    <location>
        <begin position="153"/>
        <end position="180"/>
    </location>
</feature>
<reference evidence="7 9" key="1">
    <citation type="journal article" date="2020" name="Stud. Mycol.">
        <title>101 Dothideomycetes genomes: a test case for predicting lifestyles and emergence of pathogens.</title>
        <authorList>
            <person name="Haridas S."/>
            <person name="Albert R."/>
            <person name="Binder M."/>
            <person name="Bloem J."/>
            <person name="Labutti K."/>
            <person name="Salamov A."/>
            <person name="Andreopoulos B."/>
            <person name="Baker S."/>
            <person name="Barry K."/>
            <person name="Bills G."/>
            <person name="Bluhm B."/>
            <person name="Cannon C."/>
            <person name="Castanera R."/>
            <person name="Culley D."/>
            <person name="Daum C."/>
            <person name="Ezra D."/>
            <person name="Gonzalez J."/>
            <person name="Henrissat B."/>
            <person name="Kuo A."/>
            <person name="Liang C."/>
            <person name="Lipzen A."/>
            <person name="Lutzoni F."/>
            <person name="Magnuson J."/>
            <person name="Mondo S."/>
            <person name="Nolan M."/>
            <person name="Ohm R."/>
            <person name="Pangilinan J."/>
            <person name="Park H.-J."/>
            <person name="Ramirez L."/>
            <person name="Alfaro M."/>
            <person name="Sun H."/>
            <person name="Tritt A."/>
            <person name="Yoshinaga Y."/>
            <person name="Zwiers L.-H."/>
            <person name="Turgeon B."/>
            <person name="Goodwin S."/>
            <person name="Spatafora J."/>
            <person name="Crous P."/>
            <person name="Grigoriev I."/>
        </authorList>
    </citation>
    <scope>NUCLEOTIDE SEQUENCE</scope>
    <source>
        <strain evidence="7 9">CBS 304.34</strain>
    </source>
</reference>
<dbReference type="PROSITE" id="PS00028">
    <property type="entry name" value="ZINC_FINGER_C2H2_1"/>
    <property type="match status" value="2"/>
</dbReference>
<dbReference type="EMBL" id="MU003713">
    <property type="protein sequence ID" value="KAF2804365.1"/>
    <property type="molecule type" value="Genomic_DNA"/>
</dbReference>
<dbReference type="Proteomes" id="UP000504636">
    <property type="component" value="Unplaced"/>
</dbReference>
<evidence type="ECO:0000256" key="2">
    <source>
        <dbReference type="ARBA" id="ARBA00022737"/>
    </source>
</evidence>
<reference evidence="9" key="3">
    <citation type="submission" date="2025-04" db="UniProtKB">
        <authorList>
            <consortium name="RefSeq"/>
        </authorList>
    </citation>
    <scope>IDENTIFICATION</scope>
    <source>
        <strain evidence="9">CBS 304.34</strain>
    </source>
</reference>
<dbReference type="PROSITE" id="PS50157">
    <property type="entry name" value="ZINC_FINGER_C2H2_2"/>
    <property type="match status" value="4"/>
</dbReference>
<dbReference type="OrthoDB" id="427030at2759"/>
<evidence type="ECO:0000313" key="7">
    <source>
        <dbReference type="EMBL" id="KAF2804365.1"/>
    </source>
</evidence>
<evidence type="ECO:0000256" key="3">
    <source>
        <dbReference type="ARBA" id="ARBA00022771"/>
    </source>
</evidence>
<protein>
    <recommendedName>
        <fullName evidence="6">C2H2-type domain-containing protein</fullName>
    </recommendedName>
</protein>
<name>A0A6A6Y8A3_9PEZI</name>
<dbReference type="SMART" id="SM00355">
    <property type="entry name" value="ZnF_C2H2"/>
    <property type="match status" value="4"/>
</dbReference>
<dbReference type="Pfam" id="PF00096">
    <property type="entry name" value="zf-C2H2"/>
    <property type="match status" value="3"/>
</dbReference>
<dbReference type="RefSeq" id="XP_033571329.1">
    <property type="nucleotide sequence ID" value="XM_033726822.1"/>
</dbReference>
<feature type="domain" description="C2H2-type" evidence="6">
    <location>
        <begin position="123"/>
        <end position="152"/>
    </location>
</feature>
<keyword evidence="4" id="KW-0862">Zinc</keyword>